<keyword evidence="1" id="KW-0812">Transmembrane</keyword>
<dbReference type="Proteomes" id="UP000284006">
    <property type="component" value="Unassembled WGS sequence"/>
</dbReference>
<feature type="transmembrane region" description="Helical" evidence="1">
    <location>
        <begin position="76"/>
        <end position="99"/>
    </location>
</feature>
<dbReference type="AlphaFoldDB" id="A0A418XRJ3"/>
<keyword evidence="3" id="KW-1185">Reference proteome</keyword>
<reference evidence="2 3" key="1">
    <citation type="submission" date="2018-09" db="EMBL/GenBank/DDBJ databases">
        <authorList>
            <person name="Zhu H."/>
        </authorList>
    </citation>
    <scope>NUCLEOTIDE SEQUENCE [LARGE SCALE GENOMIC DNA]</scope>
    <source>
        <strain evidence="2 3">K1S02-61</strain>
    </source>
</reference>
<evidence type="ECO:0000313" key="2">
    <source>
        <dbReference type="EMBL" id="RJG15137.1"/>
    </source>
</evidence>
<evidence type="ECO:0000256" key="1">
    <source>
        <dbReference type="SAM" id="Phobius"/>
    </source>
</evidence>
<evidence type="ECO:0000313" key="3">
    <source>
        <dbReference type="Proteomes" id="UP000284006"/>
    </source>
</evidence>
<proteinExistence type="predicted"/>
<sequence>METRFDAILPTLATKGDLAELRGATKADLAELRGEMALGFERNRADMAALSEKLHLDMNDSSSKLHQEMNKMFQRLLLWMIGIWLTSSLAIFGGTLAIMDTMLDGLRDDIRQVKAAVVSDARQAPAAVPAQAPLSTGPG</sequence>
<accession>A0A418XRJ3</accession>
<name>A0A418XRJ3_9BURK</name>
<keyword evidence="1" id="KW-0472">Membrane</keyword>
<organism evidence="2 3">
    <name type="scientific">Massilia cavernae</name>
    <dbReference type="NCBI Taxonomy" id="2320864"/>
    <lineage>
        <taxon>Bacteria</taxon>
        <taxon>Pseudomonadati</taxon>
        <taxon>Pseudomonadota</taxon>
        <taxon>Betaproteobacteria</taxon>
        <taxon>Burkholderiales</taxon>
        <taxon>Oxalobacteraceae</taxon>
        <taxon>Telluria group</taxon>
        <taxon>Massilia</taxon>
    </lineage>
</organism>
<comment type="caution">
    <text evidence="2">The sequence shown here is derived from an EMBL/GenBank/DDBJ whole genome shotgun (WGS) entry which is preliminary data.</text>
</comment>
<keyword evidence="1" id="KW-1133">Transmembrane helix</keyword>
<protein>
    <submittedName>
        <fullName evidence="2">Uncharacterized protein</fullName>
    </submittedName>
</protein>
<gene>
    <name evidence="2" type="ORF">D3872_14765</name>
</gene>
<dbReference type="EMBL" id="QYUP01000120">
    <property type="protein sequence ID" value="RJG15137.1"/>
    <property type="molecule type" value="Genomic_DNA"/>
</dbReference>